<dbReference type="InterPro" id="IPR002781">
    <property type="entry name" value="TM_pro_TauE-like"/>
</dbReference>
<organism evidence="6 7">
    <name type="scientific">Flavobacterium agricola</name>
    <dbReference type="NCBI Taxonomy" id="2870839"/>
    <lineage>
        <taxon>Bacteria</taxon>
        <taxon>Pseudomonadati</taxon>
        <taxon>Bacteroidota</taxon>
        <taxon>Flavobacteriia</taxon>
        <taxon>Flavobacteriales</taxon>
        <taxon>Flavobacteriaceae</taxon>
        <taxon>Flavobacterium</taxon>
    </lineage>
</organism>
<evidence type="ECO:0000313" key="7">
    <source>
        <dbReference type="Proteomes" id="UP001163328"/>
    </source>
</evidence>
<keyword evidence="7" id="KW-1185">Reference proteome</keyword>
<dbReference type="EMBL" id="CP081495">
    <property type="protein sequence ID" value="UYW01523.1"/>
    <property type="molecule type" value="Genomic_DNA"/>
</dbReference>
<keyword evidence="2 5" id="KW-0812">Transmembrane</keyword>
<name>A0ABY6M3F2_9FLAO</name>
<dbReference type="RefSeq" id="WP_264433998.1">
    <property type="nucleotide sequence ID" value="NZ_CP081495.1"/>
</dbReference>
<keyword evidence="3 5" id="KW-1133">Transmembrane helix</keyword>
<evidence type="ECO:0000256" key="4">
    <source>
        <dbReference type="ARBA" id="ARBA00023136"/>
    </source>
</evidence>
<accession>A0ABY6M3F2</accession>
<comment type="similarity">
    <text evidence="5">Belongs to the 4-toluene sulfonate uptake permease (TSUP) (TC 2.A.102) family.</text>
</comment>
<feature type="transmembrane region" description="Helical" evidence="5">
    <location>
        <begin position="243"/>
        <end position="261"/>
    </location>
</feature>
<dbReference type="InterPro" id="IPR051598">
    <property type="entry name" value="TSUP/Inactive_protease-like"/>
</dbReference>
<dbReference type="Pfam" id="PF01925">
    <property type="entry name" value="TauE"/>
    <property type="match status" value="1"/>
</dbReference>
<reference evidence="6" key="1">
    <citation type="submission" date="2021-08" db="EMBL/GenBank/DDBJ databases">
        <title>Flavobacterium sp. strain CC-SYL302.</title>
        <authorList>
            <person name="Lin S.-Y."/>
            <person name="Lee T.-H."/>
            <person name="Young C.-C."/>
        </authorList>
    </citation>
    <scope>NUCLEOTIDE SEQUENCE</scope>
    <source>
        <strain evidence="6">CC-SYL302</strain>
    </source>
</reference>
<comment type="subcellular location">
    <subcellularLocation>
        <location evidence="5">Cell membrane</location>
        <topology evidence="5">Multi-pass membrane protein</topology>
    </subcellularLocation>
    <subcellularLocation>
        <location evidence="1">Membrane</location>
        <topology evidence="1">Multi-pass membrane protein</topology>
    </subcellularLocation>
</comment>
<keyword evidence="4 5" id="KW-0472">Membrane</keyword>
<evidence type="ECO:0000256" key="5">
    <source>
        <dbReference type="RuleBase" id="RU363041"/>
    </source>
</evidence>
<feature type="transmembrane region" description="Helical" evidence="5">
    <location>
        <begin position="40"/>
        <end position="60"/>
    </location>
</feature>
<dbReference type="Proteomes" id="UP001163328">
    <property type="component" value="Chromosome"/>
</dbReference>
<feature type="transmembrane region" description="Helical" evidence="5">
    <location>
        <begin position="213"/>
        <end position="231"/>
    </location>
</feature>
<sequence length="266" mass="29347">MEILGYIGAIFIGVILGLTGGGGSIITVPLLIYILGINPVIASAYSLFIVGTTSTFGSFINYTKNLINIKLGFIYAIPSFTAVYLTRKYIVPVIPEIIYKSGKFVITKDLFLILFFATIMFLAALSMIKVKKKTTDTPRQKSSFWFLIPINFVIGCATGLVGAGGGFLITPALIYFTQISMRNAVATSLFIISMNSIIGFLGDVQNVSIDWFFLLKFTLLSIIGINLGIFLSRFLKDGQLKRMFGYFVLTLSIIIFIKEMINLLKV</sequence>
<dbReference type="PANTHER" id="PTHR43701">
    <property type="entry name" value="MEMBRANE TRANSPORTER PROTEIN MJ0441-RELATED"/>
    <property type="match status" value="1"/>
</dbReference>
<gene>
    <name evidence="6" type="ORF">K5I29_00865</name>
</gene>
<feature type="transmembrane region" description="Helical" evidence="5">
    <location>
        <begin position="148"/>
        <end position="176"/>
    </location>
</feature>
<proteinExistence type="inferred from homology"/>
<keyword evidence="5" id="KW-1003">Cell membrane</keyword>
<protein>
    <recommendedName>
        <fullName evidence="5">Probable membrane transporter protein</fullName>
    </recommendedName>
</protein>
<feature type="transmembrane region" description="Helical" evidence="5">
    <location>
        <begin position="183"/>
        <end position="201"/>
    </location>
</feature>
<evidence type="ECO:0000256" key="2">
    <source>
        <dbReference type="ARBA" id="ARBA00022692"/>
    </source>
</evidence>
<feature type="transmembrane region" description="Helical" evidence="5">
    <location>
        <begin position="110"/>
        <end position="128"/>
    </location>
</feature>
<evidence type="ECO:0000256" key="3">
    <source>
        <dbReference type="ARBA" id="ARBA00022989"/>
    </source>
</evidence>
<feature type="transmembrane region" description="Helical" evidence="5">
    <location>
        <begin position="6"/>
        <end position="33"/>
    </location>
</feature>
<feature type="transmembrane region" description="Helical" evidence="5">
    <location>
        <begin position="72"/>
        <end position="90"/>
    </location>
</feature>
<dbReference type="PANTHER" id="PTHR43701:SF2">
    <property type="entry name" value="MEMBRANE TRANSPORTER PROTEIN YJNA-RELATED"/>
    <property type="match status" value="1"/>
</dbReference>
<evidence type="ECO:0000256" key="1">
    <source>
        <dbReference type="ARBA" id="ARBA00004141"/>
    </source>
</evidence>
<evidence type="ECO:0000313" key="6">
    <source>
        <dbReference type="EMBL" id="UYW01523.1"/>
    </source>
</evidence>